<dbReference type="Proteomes" id="UP000004995">
    <property type="component" value="Unassembled WGS sequence"/>
</dbReference>
<dbReference type="Gramene" id="KQL05697">
    <property type="protein sequence ID" value="KQL05697"/>
    <property type="gene ID" value="SETIT_005623mg"/>
</dbReference>
<dbReference type="AlphaFoldDB" id="K3XUL6"/>
<dbReference type="EnsemblPlants" id="KQL05697">
    <property type="protein sequence ID" value="KQL05697"/>
    <property type="gene ID" value="SETIT_005623mg"/>
</dbReference>
<dbReference type="HOGENOM" id="CLU_2890083_0_0_1"/>
<reference evidence="2" key="2">
    <citation type="submission" date="2018-08" db="UniProtKB">
        <authorList>
            <consortium name="EnsemblPlants"/>
        </authorList>
    </citation>
    <scope>IDENTIFICATION</scope>
    <source>
        <strain evidence="2">Yugu1</strain>
    </source>
</reference>
<evidence type="ECO:0000313" key="2">
    <source>
        <dbReference type="EnsemblPlants" id="KQL05697"/>
    </source>
</evidence>
<protein>
    <submittedName>
        <fullName evidence="2">Uncharacterized protein</fullName>
    </submittedName>
</protein>
<dbReference type="InParanoid" id="K3XUL6"/>
<feature type="compositionally biased region" description="Basic and acidic residues" evidence="1">
    <location>
        <begin position="1"/>
        <end position="22"/>
    </location>
</feature>
<accession>K3XUL6</accession>
<dbReference type="EMBL" id="AGNK02003153">
    <property type="status" value="NOT_ANNOTATED_CDS"/>
    <property type="molecule type" value="Genomic_DNA"/>
</dbReference>
<name>K3XUL6_SETIT</name>
<organism evidence="2 3">
    <name type="scientific">Setaria italica</name>
    <name type="common">Foxtail millet</name>
    <name type="synonym">Panicum italicum</name>
    <dbReference type="NCBI Taxonomy" id="4555"/>
    <lineage>
        <taxon>Eukaryota</taxon>
        <taxon>Viridiplantae</taxon>
        <taxon>Streptophyta</taxon>
        <taxon>Embryophyta</taxon>
        <taxon>Tracheophyta</taxon>
        <taxon>Spermatophyta</taxon>
        <taxon>Magnoliopsida</taxon>
        <taxon>Liliopsida</taxon>
        <taxon>Poales</taxon>
        <taxon>Poaceae</taxon>
        <taxon>PACMAD clade</taxon>
        <taxon>Panicoideae</taxon>
        <taxon>Panicodae</taxon>
        <taxon>Paniceae</taxon>
        <taxon>Cenchrinae</taxon>
        <taxon>Setaria</taxon>
    </lineage>
</organism>
<keyword evidence="3" id="KW-1185">Reference proteome</keyword>
<feature type="region of interest" description="Disordered" evidence="1">
    <location>
        <begin position="1"/>
        <end position="63"/>
    </location>
</feature>
<evidence type="ECO:0000313" key="3">
    <source>
        <dbReference type="Proteomes" id="UP000004995"/>
    </source>
</evidence>
<sequence length="63" mass="6593">MQVRESRTRTRAGETARNRTRGDSPSVSLPGLLRLQSAAPGSGRGGCGGEEGRLGGPGKMRKK</sequence>
<evidence type="ECO:0000256" key="1">
    <source>
        <dbReference type="SAM" id="MobiDB-lite"/>
    </source>
</evidence>
<feature type="compositionally biased region" description="Gly residues" evidence="1">
    <location>
        <begin position="42"/>
        <end position="63"/>
    </location>
</feature>
<proteinExistence type="predicted"/>
<reference evidence="3" key="1">
    <citation type="journal article" date="2012" name="Nat. Biotechnol.">
        <title>Reference genome sequence of the model plant Setaria.</title>
        <authorList>
            <person name="Bennetzen J.L."/>
            <person name="Schmutz J."/>
            <person name="Wang H."/>
            <person name="Percifield R."/>
            <person name="Hawkins J."/>
            <person name="Pontaroli A.C."/>
            <person name="Estep M."/>
            <person name="Feng L."/>
            <person name="Vaughn J.N."/>
            <person name="Grimwood J."/>
            <person name="Jenkins J."/>
            <person name="Barry K."/>
            <person name="Lindquist E."/>
            <person name="Hellsten U."/>
            <person name="Deshpande S."/>
            <person name="Wang X."/>
            <person name="Wu X."/>
            <person name="Mitros T."/>
            <person name="Triplett J."/>
            <person name="Yang X."/>
            <person name="Ye C.Y."/>
            <person name="Mauro-Herrera M."/>
            <person name="Wang L."/>
            <person name="Li P."/>
            <person name="Sharma M."/>
            <person name="Sharma R."/>
            <person name="Ronald P.C."/>
            <person name="Panaud O."/>
            <person name="Kellogg E.A."/>
            <person name="Brutnell T.P."/>
            <person name="Doust A.N."/>
            <person name="Tuskan G.A."/>
            <person name="Rokhsar D."/>
            <person name="Devos K.M."/>
        </authorList>
    </citation>
    <scope>NUCLEOTIDE SEQUENCE [LARGE SCALE GENOMIC DNA]</scope>
    <source>
        <strain evidence="3">cv. Yugu1</strain>
    </source>
</reference>